<dbReference type="Gene3D" id="3.40.190.100">
    <property type="entry name" value="Glycine betaine-binding periplasmic protein, domain 2"/>
    <property type="match status" value="1"/>
</dbReference>
<feature type="chain" id="PRO_5034555234" evidence="5">
    <location>
        <begin position="30"/>
        <end position="294"/>
    </location>
</feature>
<dbReference type="OrthoDB" id="9787902at2"/>
<evidence type="ECO:0000259" key="6">
    <source>
        <dbReference type="Pfam" id="PF04069"/>
    </source>
</evidence>
<dbReference type="Gene3D" id="3.10.105.10">
    <property type="entry name" value="Dipeptide-binding Protein, Domain 3"/>
    <property type="match status" value="2"/>
</dbReference>
<dbReference type="Proteomes" id="UP000675920">
    <property type="component" value="Unplaced"/>
</dbReference>
<dbReference type="Pfam" id="PF04069">
    <property type="entry name" value="OpuAC"/>
    <property type="match status" value="1"/>
</dbReference>
<dbReference type="GO" id="GO:0005275">
    <property type="term" value="F:amine transmembrane transporter activity"/>
    <property type="evidence" value="ECO:0007669"/>
    <property type="project" value="TreeGrafter"/>
</dbReference>
<sequence length="294" mass="32569">MKTLSRFKRRAICAALLAVPAFIGNSAHAETKSIKIGWTAWSDAEAITNIAKLVLEQKLGYKVELVMTDVALQYQGVAKGQLDAMLMAWLPNTHKSYMDKFGPDLVDMGALYENAKLGWIVPDYVPAEVKSISDLSKPEYASKFSGKVQGIDQGAGITRLSAQTLKDYGLEGQYKLVTASDAAMVLAIDKATRKGDWIIATAWNPHWLFSKYKMRYLEDPKKSLGGAESIHALARKGLDHDEPKAAAFIRNLKISIPDLETIMLKAKDSSYSAEAQKYIDSHPQLVESWLKDSR</sequence>
<keyword evidence="3" id="KW-1003">Cell membrane</keyword>
<reference evidence="8" key="1">
    <citation type="journal article" date="2008" name="Curr. Microbiol.">
        <title>Characterization of the glycine betaine biosynthetic genes in the moderately halophilic bacterium Halobacillus dabanensis D-8(T).</title>
        <authorList>
            <person name="Gu Z.J."/>
            <person name="Wang L."/>
            <person name="Le Rudulier D."/>
            <person name="Zhang B."/>
            <person name="Yang S.S."/>
        </authorList>
    </citation>
    <scope>NUCLEOTIDE SEQUENCE</scope>
</reference>
<protein>
    <submittedName>
        <fullName evidence="8">Glycine betaine ABC transporter substrate-binding protein</fullName>
    </submittedName>
</protein>
<reference evidence="8" key="3">
    <citation type="journal article" date="2015" name="Biochem. Soc. Trans.">
        <title>The substrate-binding protein in bacterial ABC transporters: dissecting roles in the evolution of substrate specificity.</title>
        <authorList>
            <person name="Maqbool A."/>
            <person name="Horler R.S."/>
            <person name="Muller A."/>
            <person name="Wilkinson A.J."/>
            <person name="Wilson K.S."/>
            <person name="Thomas G.H."/>
        </authorList>
    </citation>
    <scope>NUCLEOTIDE SEQUENCE</scope>
</reference>
<keyword evidence="7" id="KW-1185">Reference proteome</keyword>
<name>A0A8B6X382_9BURK</name>
<dbReference type="InterPro" id="IPR007210">
    <property type="entry name" value="ABC_Gly_betaine_transp_sub-bd"/>
</dbReference>
<evidence type="ECO:0000313" key="7">
    <source>
        <dbReference type="Proteomes" id="UP000675920"/>
    </source>
</evidence>
<dbReference type="CDD" id="cd13639">
    <property type="entry name" value="PBP2_OpuAC_like"/>
    <property type="match status" value="1"/>
</dbReference>
<dbReference type="GO" id="GO:0015871">
    <property type="term" value="P:choline transport"/>
    <property type="evidence" value="ECO:0007669"/>
    <property type="project" value="TreeGrafter"/>
</dbReference>
<dbReference type="SUPFAM" id="SSF53850">
    <property type="entry name" value="Periplasmic binding protein-like II"/>
    <property type="match status" value="1"/>
</dbReference>
<dbReference type="GO" id="GO:0031460">
    <property type="term" value="P:glycine betaine transport"/>
    <property type="evidence" value="ECO:0007669"/>
    <property type="project" value="TreeGrafter"/>
</dbReference>
<dbReference type="GO" id="GO:0015226">
    <property type="term" value="F:carnitine transmembrane transporter activity"/>
    <property type="evidence" value="ECO:0007669"/>
    <property type="project" value="TreeGrafter"/>
</dbReference>
<accession>A0A8B6X382</accession>
<dbReference type="PANTHER" id="PTHR47737">
    <property type="entry name" value="GLYCINE BETAINE/PROLINE BETAINE TRANSPORT SYSTEM PERMEASE PROTEIN PROW"/>
    <property type="match status" value="1"/>
</dbReference>
<evidence type="ECO:0000256" key="2">
    <source>
        <dbReference type="ARBA" id="ARBA00022448"/>
    </source>
</evidence>
<feature type="domain" description="ABC-type glycine betaine transport system substrate-binding" evidence="6">
    <location>
        <begin position="32"/>
        <end position="273"/>
    </location>
</feature>
<reference evidence="8" key="5">
    <citation type="submission" date="2025-08" db="UniProtKB">
        <authorList>
            <consortium name="RefSeq"/>
        </authorList>
    </citation>
    <scope>IDENTIFICATION</scope>
</reference>
<evidence type="ECO:0000256" key="4">
    <source>
        <dbReference type="ARBA" id="ARBA00023136"/>
    </source>
</evidence>
<keyword evidence="5" id="KW-0732">Signal</keyword>
<proteinExistence type="predicted"/>
<comment type="subcellular location">
    <subcellularLocation>
        <location evidence="1">Cell membrane</location>
    </subcellularLocation>
</comment>
<feature type="signal peptide" evidence="5">
    <location>
        <begin position="1"/>
        <end position="29"/>
    </location>
</feature>
<evidence type="ECO:0000313" key="8">
    <source>
        <dbReference type="RefSeq" id="WP_028311122.1"/>
    </source>
</evidence>
<evidence type="ECO:0000256" key="1">
    <source>
        <dbReference type="ARBA" id="ARBA00004236"/>
    </source>
</evidence>
<evidence type="ECO:0000256" key="3">
    <source>
        <dbReference type="ARBA" id="ARBA00022475"/>
    </source>
</evidence>
<evidence type="ECO:0000256" key="5">
    <source>
        <dbReference type="SAM" id="SignalP"/>
    </source>
</evidence>
<dbReference type="GO" id="GO:0043190">
    <property type="term" value="C:ATP-binding cassette (ABC) transporter complex"/>
    <property type="evidence" value="ECO:0007669"/>
    <property type="project" value="InterPro"/>
</dbReference>
<organism evidence="7 8">
    <name type="scientific">Derxia gummosa DSM 723</name>
    <dbReference type="NCBI Taxonomy" id="1121388"/>
    <lineage>
        <taxon>Bacteria</taxon>
        <taxon>Pseudomonadati</taxon>
        <taxon>Pseudomonadota</taxon>
        <taxon>Betaproteobacteria</taxon>
        <taxon>Burkholderiales</taxon>
        <taxon>Alcaligenaceae</taxon>
        <taxon>Derxia</taxon>
    </lineage>
</organism>
<dbReference type="RefSeq" id="WP_028311122.1">
    <property type="nucleotide sequence ID" value="NZ_AXWS01000008.1"/>
</dbReference>
<keyword evidence="4" id="KW-0472">Membrane</keyword>
<reference evidence="8" key="2">
    <citation type="journal article" date="2010" name="PLoS ONE">
        <title>Ligand binding and crystal structures of the substrate-binding domain of the ABC transporter OpuA.</title>
        <authorList>
            <person name="Wolters J.C."/>
            <person name="Berntsson R.P."/>
            <person name="Gul N."/>
            <person name="Karasawa A."/>
            <person name="Thunnissen A.M."/>
            <person name="Slotboom D.J."/>
            <person name="Poolman B."/>
        </authorList>
    </citation>
    <scope>NUCLEOTIDE SEQUENCE</scope>
</reference>
<keyword evidence="2" id="KW-0813">Transport</keyword>
<reference evidence="8" key="4">
    <citation type="journal article" date="2015" name="F1000Prime Rep">
        <title>Structure and mechanism of ABC transporters.</title>
        <authorList>
            <person name="Wilkens S."/>
        </authorList>
    </citation>
    <scope>NUCLEOTIDE SEQUENCE</scope>
</reference>
<dbReference type="AlphaFoldDB" id="A0A8B6X382"/>
<dbReference type="PANTHER" id="PTHR47737:SF1">
    <property type="entry name" value="GLYCINE BETAINE_PROLINE BETAINE TRANSPORT SYSTEM PERMEASE PROTEIN PROW"/>
    <property type="match status" value="1"/>
</dbReference>